<dbReference type="InterPro" id="IPR043502">
    <property type="entry name" value="DNA/RNA_pol_sf"/>
</dbReference>
<accession>A0ABY6LLH6</accession>
<dbReference type="InterPro" id="IPR050951">
    <property type="entry name" value="Retrovirus_Pol_polyprotein"/>
</dbReference>
<keyword evidence="3" id="KW-1185">Reference proteome</keyword>
<dbReference type="Gene3D" id="3.30.420.10">
    <property type="entry name" value="Ribonuclease H-like superfamily/Ribonuclease H"/>
    <property type="match status" value="1"/>
</dbReference>
<dbReference type="EMBL" id="CP092882">
    <property type="protein sequence ID" value="UYV81729.1"/>
    <property type="molecule type" value="Genomic_DNA"/>
</dbReference>
<proteinExistence type="predicted"/>
<gene>
    <name evidence="2" type="ORF">LAZ67_20002145</name>
</gene>
<feature type="domain" description="Integrase catalytic" evidence="1">
    <location>
        <begin position="391"/>
        <end position="564"/>
    </location>
</feature>
<dbReference type="Proteomes" id="UP001235939">
    <property type="component" value="Chromosome 20"/>
</dbReference>
<dbReference type="SUPFAM" id="SSF56672">
    <property type="entry name" value="DNA/RNA polymerases"/>
    <property type="match status" value="1"/>
</dbReference>
<dbReference type="Gene3D" id="1.10.10.1450">
    <property type="match status" value="1"/>
</dbReference>
<dbReference type="Gene3D" id="2.40.70.10">
    <property type="entry name" value="Acid Proteases"/>
    <property type="match status" value="1"/>
</dbReference>
<dbReference type="InterPro" id="IPR036397">
    <property type="entry name" value="RNaseH_sf"/>
</dbReference>
<name>A0ABY6LLH6_9ARAC</name>
<dbReference type="PANTHER" id="PTHR37984:SF13">
    <property type="entry name" value="RIBONUCLEASE H"/>
    <property type="match status" value="1"/>
</dbReference>
<dbReference type="Gene3D" id="3.10.10.10">
    <property type="entry name" value="HIV Type 1 Reverse Transcriptase, subunit A, domain 1"/>
    <property type="match status" value="1"/>
</dbReference>
<organism evidence="2 3">
    <name type="scientific">Cordylochernes scorpioides</name>
    <dbReference type="NCBI Taxonomy" id="51811"/>
    <lineage>
        <taxon>Eukaryota</taxon>
        <taxon>Metazoa</taxon>
        <taxon>Ecdysozoa</taxon>
        <taxon>Arthropoda</taxon>
        <taxon>Chelicerata</taxon>
        <taxon>Arachnida</taxon>
        <taxon>Pseudoscorpiones</taxon>
        <taxon>Cheliferoidea</taxon>
        <taxon>Chernetidae</taxon>
        <taxon>Cordylochernes</taxon>
    </lineage>
</organism>
<dbReference type="PROSITE" id="PS50994">
    <property type="entry name" value="INTEGRASE"/>
    <property type="match status" value="1"/>
</dbReference>
<protein>
    <submittedName>
        <fullName evidence="2">K02A2.6-like</fullName>
    </submittedName>
</protein>
<evidence type="ECO:0000313" key="3">
    <source>
        <dbReference type="Proteomes" id="UP001235939"/>
    </source>
</evidence>
<dbReference type="InterPro" id="IPR012337">
    <property type="entry name" value="RNaseH-like_sf"/>
</dbReference>
<reference evidence="2 3" key="1">
    <citation type="submission" date="2022-01" db="EMBL/GenBank/DDBJ databases">
        <title>A chromosomal length assembly of Cordylochernes scorpioides.</title>
        <authorList>
            <person name="Zeh D."/>
            <person name="Zeh J."/>
        </authorList>
    </citation>
    <scope>NUCLEOTIDE SEQUENCE [LARGE SCALE GENOMIC DNA]</scope>
    <source>
        <strain evidence="2">IN4F17</strain>
        <tissue evidence="2">Whole Body</tissue>
    </source>
</reference>
<evidence type="ECO:0000259" key="1">
    <source>
        <dbReference type="PROSITE" id="PS50994"/>
    </source>
</evidence>
<dbReference type="InterPro" id="IPR021109">
    <property type="entry name" value="Peptidase_aspartic_dom_sf"/>
</dbReference>
<dbReference type="InterPro" id="IPR001584">
    <property type="entry name" value="Integrase_cat-core"/>
</dbReference>
<dbReference type="SUPFAM" id="SSF53098">
    <property type="entry name" value="Ribonuclease H-like"/>
    <property type="match status" value="1"/>
</dbReference>
<evidence type="ECO:0000313" key="2">
    <source>
        <dbReference type="EMBL" id="UYV81729.1"/>
    </source>
</evidence>
<dbReference type="Pfam" id="PF00665">
    <property type="entry name" value="rve"/>
    <property type="match status" value="1"/>
</dbReference>
<sequence length="728" mass="83586">MMNIEQFNPNNGNEISSFLERFDSYCIANDIVKVDKKRATFFSLCGRETYNIIRTLTSLKNSLETEWEEVVTRIKKYFDPTPNIIVQRFKFTKRLQMPNETISEFITALKKFAEKCEFPDLEDRLRDALVCGILNEEIQSMLLMNSMLTFKVAQEMALAHEAAVKNVAEIKNGKPQEEMNVMGRAVKTSGRDINMLIDSGTGKNIISEKTYIETWVKSERPRIEKDSTKLVQWNRQRLSILGKIKADVKVNKRNITMELLVVEGPGPNLIGREAFDQIGIGLEWINYGDSVCQITEEFMDVFKEKLGQYRGPPIHIKIKTLGKPTFLRARTLPYAIRPKVEEALRKMEEQGILTPVEFTRFATPIVPVLKRDGSIRICGDYRSTVNTIVESDTFPVPAAADLQVNLAGGKVFSKLDLKDAYQQLVVDEETAELLAINTHKGLFKWPEAIIMDHCTATATVRVLRNLFAVHGLPDQVVSDNGRMFVGHEFQEFLRMNGIRHITSAPYHPQTNGQAERVVQTLKQLIRKNGWENISVTLPRALFAMRTTPHGTTGLTPAELLMGRRLTTRMNRLHPKESEDSQNGKEHFQNRFKSQENVYARKYNGKGKWEPGKIKTVLGPRNYEPEQRHFEVKPFCPASISLVTEMEDQRICIKFCVKNGFKGAEIFWMLQTAYRDAAIMSRSRVFKWYKCFTEVWEETADNERSGRTSTSTMSEKWTRCWNRCVKTVE</sequence>
<dbReference type="PANTHER" id="PTHR37984">
    <property type="entry name" value="PROTEIN CBG26694"/>
    <property type="match status" value="1"/>
</dbReference>